<accession>A0A397NIW1</accession>
<proteinExistence type="predicted"/>
<dbReference type="RefSeq" id="WP_119036782.1">
    <property type="nucleotide sequence ID" value="NZ_QXDC01000004.1"/>
</dbReference>
<evidence type="ECO:0000313" key="2">
    <source>
        <dbReference type="EMBL" id="RIA37476.1"/>
    </source>
</evidence>
<gene>
    <name evidence="2" type="ORF">DFR49_3361</name>
</gene>
<evidence type="ECO:0000256" key="1">
    <source>
        <dbReference type="SAM" id="MobiDB-lite"/>
    </source>
</evidence>
<name>A0A397NIW1_9SPHN</name>
<evidence type="ECO:0000313" key="3">
    <source>
        <dbReference type="Proteomes" id="UP000266568"/>
    </source>
</evidence>
<dbReference type="EMBL" id="QXDC01000004">
    <property type="protein sequence ID" value="RIA37476.1"/>
    <property type="molecule type" value="Genomic_DNA"/>
</dbReference>
<feature type="region of interest" description="Disordered" evidence="1">
    <location>
        <begin position="97"/>
        <end position="116"/>
    </location>
</feature>
<organism evidence="2 3">
    <name type="scientific">Hephaestia caeni</name>
    <dbReference type="NCBI Taxonomy" id="645617"/>
    <lineage>
        <taxon>Bacteria</taxon>
        <taxon>Pseudomonadati</taxon>
        <taxon>Pseudomonadota</taxon>
        <taxon>Alphaproteobacteria</taxon>
        <taxon>Sphingomonadales</taxon>
        <taxon>Sphingomonadaceae</taxon>
        <taxon>Hephaestia</taxon>
    </lineage>
</organism>
<dbReference type="Proteomes" id="UP000266568">
    <property type="component" value="Unassembled WGS sequence"/>
</dbReference>
<sequence>MVAPIDAKVSLDAAGETIELAMNFRTLALAKKAGFDFFRMKPSDELDAFDLATIVRAFAAPAHPDLTEEEAFAIAVRHADQVGTAMKALAEEFATAAGADEKGKSAARPPKAQQKK</sequence>
<protein>
    <recommendedName>
        <fullName evidence="4">Tail assembly chaperone</fullName>
    </recommendedName>
</protein>
<evidence type="ECO:0008006" key="4">
    <source>
        <dbReference type="Google" id="ProtNLM"/>
    </source>
</evidence>
<reference evidence="2 3" key="1">
    <citation type="submission" date="2018-08" db="EMBL/GenBank/DDBJ databases">
        <title>Genomic Encyclopedia of Type Strains, Phase IV (KMG-IV): sequencing the most valuable type-strain genomes for metagenomic binning, comparative biology and taxonomic classification.</title>
        <authorList>
            <person name="Goeker M."/>
        </authorList>
    </citation>
    <scope>NUCLEOTIDE SEQUENCE [LARGE SCALE GENOMIC DNA]</scope>
    <source>
        <strain evidence="2 3">DSM 25527</strain>
    </source>
</reference>
<dbReference type="OrthoDB" id="9947685at2"/>
<keyword evidence="3" id="KW-1185">Reference proteome</keyword>
<dbReference type="AlphaFoldDB" id="A0A397NIW1"/>
<comment type="caution">
    <text evidence="2">The sequence shown here is derived from an EMBL/GenBank/DDBJ whole genome shotgun (WGS) entry which is preliminary data.</text>
</comment>